<evidence type="ECO:0000256" key="1">
    <source>
        <dbReference type="ARBA" id="ARBA00004906"/>
    </source>
</evidence>
<evidence type="ECO:0000313" key="9">
    <source>
        <dbReference type="EMBL" id="CAH1248014.1"/>
    </source>
</evidence>
<keyword evidence="6" id="KW-0833">Ubl conjugation pathway</keyword>
<name>A0A8J9Z6W4_BRALA</name>
<evidence type="ECO:0000256" key="2">
    <source>
        <dbReference type="ARBA" id="ARBA00022679"/>
    </source>
</evidence>
<dbReference type="PANTHER" id="PTHR24202:SF53">
    <property type="entry name" value="E3 UBIQUITIN-PROTEIN LIGASE MIB1"/>
    <property type="match status" value="1"/>
</dbReference>
<organism evidence="9 10">
    <name type="scientific">Branchiostoma lanceolatum</name>
    <name type="common">Common lancelet</name>
    <name type="synonym">Amphioxus lanceolatum</name>
    <dbReference type="NCBI Taxonomy" id="7740"/>
    <lineage>
        <taxon>Eukaryota</taxon>
        <taxon>Metazoa</taxon>
        <taxon>Chordata</taxon>
        <taxon>Cephalochordata</taxon>
        <taxon>Leptocardii</taxon>
        <taxon>Amphioxiformes</taxon>
        <taxon>Branchiostomatidae</taxon>
        <taxon>Branchiostoma</taxon>
    </lineage>
</organism>
<sequence length="627" mass="69778">MTAKQLPMHSYPNLNRTDGFWIKPLPEVYGHNEYAVTFCVDDSGNVFFSINGDNEVFFFDGVDVSMDLWAVVDIHGSAVALQFEDEIVQPAPREGIREGDHVMLTAENMETLRVLQDDHGDCPPDMEELHKVGHDLTVGDQVKVQVDEEAFEFLQKESGCDWKKEMIEWLGKTGRVRKVRKQMVQVEIAGQKWWFNRAAVSSTVAVGEESGRVREGDFVKVVVDEETFRQNQIGHGGQGDKMKQLVDKVGMVHQIDLDGDAVVYYADGIKWTINPLSLDKVNPEDCDSEDLSHVLETIEVGDWVKVDADKDRIKEIQERTVPWNDGYYDAAGHVGRVDETVPSKNLLRVSIQKAVYPLNTRLLKKATVKDMREAFAPADTQCPVFARGDLVKICTSLGELKSRQHRHGGYTDRMEKVMASIGSVRYIDGDGDVHVKFSLQGFCFSPDVLSKVERTEETFHVGDMALIEPDRSRFVSLQKDSKHGGYVQGMVSACGKIGRLLDIIDGGRIRVKVDGTARIYCPDLLERQGNPGLDRGVWKSTKNSICAPGSHDWSKGRCLVCVNCGECTQYGKQCPIRDRSDSRDPGSICGCGFGHAGCDDCGYCKTCANEDSDSDSDDQPGAQCKVS</sequence>
<dbReference type="InterPro" id="IPR040847">
    <property type="entry name" value="SH3_15"/>
</dbReference>
<dbReference type="PANTHER" id="PTHR24202">
    <property type="entry name" value="E3 UBIQUITIN-PROTEIN LIGASE MIB2"/>
    <property type="match status" value="1"/>
</dbReference>
<dbReference type="OrthoDB" id="7216095at2759"/>
<reference evidence="9" key="1">
    <citation type="submission" date="2022-01" db="EMBL/GenBank/DDBJ databases">
        <authorList>
            <person name="Braso-Vives M."/>
        </authorList>
    </citation>
    <scope>NUCLEOTIDE SEQUENCE</scope>
</reference>
<evidence type="ECO:0000256" key="6">
    <source>
        <dbReference type="ARBA" id="ARBA00022786"/>
    </source>
</evidence>
<gene>
    <name evidence="9" type="primary">MYCBP2</name>
    <name evidence="9" type="ORF">BLAG_LOCUS9515</name>
</gene>
<dbReference type="InterPro" id="IPR043136">
    <property type="entry name" value="B30.2/SPRY_sf"/>
</dbReference>
<evidence type="ECO:0000256" key="5">
    <source>
        <dbReference type="ARBA" id="ARBA00022771"/>
    </source>
</evidence>
<dbReference type="UniPathway" id="UPA00143"/>
<evidence type="ECO:0000256" key="4">
    <source>
        <dbReference type="ARBA" id="ARBA00022737"/>
    </source>
</evidence>
<keyword evidence="2" id="KW-0808">Transferase</keyword>
<keyword evidence="10" id="KW-1185">Reference proteome</keyword>
<evidence type="ECO:0000256" key="7">
    <source>
        <dbReference type="ARBA" id="ARBA00022833"/>
    </source>
</evidence>
<dbReference type="PROSITE" id="PS51065">
    <property type="entry name" value="NHR"/>
    <property type="match status" value="1"/>
</dbReference>
<keyword evidence="4" id="KW-0677">Repeat</keyword>
<feature type="domain" description="NHR" evidence="8">
    <location>
        <begin position="1"/>
        <end position="86"/>
    </location>
</feature>
<dbReference type="Pfam" id="PF18346">
    <property type="entry name" value="SH3_15"/>
    <property type="match status" value="4"/>
</dbReference>
<keyword evidence="5" id="KW-0863">Zinc-finger</keyword>
<dbReference type="InterPro" id="IPR006573">
    <property type="entry name" value="NHR_dom"/>
</dbReference>
<dbReference type="GO" id="GO:0016567">
    <property type="term" value="P:protein ubiquitination"/>
    <property type="evidence" value="ECO:0007669"/>
    <property type="project" value="UniProtKB-UniPathway"/>
</dbReference>
<dbReference type="Gene3D" id="2.60.120.920">
    <property type="match status" value="1"/>
</dbReference>
<comment type="pathway">
    <text evidence="1">Protein modification; protein ubiquitination.</text>
</comment>
<proteinExistence type="predicted"/>
<protein>
    <submittedName>
        <fullName evidence="9">MYCBP2 protein</fullName>
    </submittedName>
</protein>
<dbReference type="Pfam" id="PF07177">
    <property type="entry name" value="Neuralized"/>
    <property type="match status" value="1"/>
</dbReference>
<dbReference type="GO" id="GO:0016740">
    <property type="term" value="F:transferase activity"/>
    <property type="evidence" value="ECO:0007669"/>
    <property type="project" value="UniProtKB-KW"/>
</dbReference>
<dbReference type="AlphaFoldDB" id="A0A8J9Z6W4"/>
<accession>A0A8J9Z6W4</accession>
<dbReference type="EMBL" id="OV696701">
    <property type="protein sequence ID" value="CAH1248014.1"/>
    <property type="molecule type" value="Genomic_DNA"/>
</dbReference>
<keyword evidence="3" id="KW-0479">Metal-binding</keyword>
<evidence type="ECO:0000313" key="10">
    <source>
        <dbReference type="Proteomes" id="UP000838412"/>
    </source>
</evidence>
<keyword evidence="7" id="KW-0862">Zinc</keyword>
<dbReference type="GO" id="GO:0005737">
    <property type="term" value="C:cytoplasm"/>
    <property type="evidence" value="ECO:0007669"/>
    <property type="project" value="TreeGrafter"/>
</dbReference>
<evidence type="ECO:0000259" key="8">
    <source>
        <dbReference type="PROSITE" id="PS51065"/>
    </source>
</evidence>
<dbReference type="Proteomes" id="UP000838412">
    <property type="component" value="Chromosome 16"/>
</dbReference>
<evidence type="ECO:0000256" key="3">
    <source>
        <dbReference type="ARBA" id="ARBA00022723"/>
    </source>
</evidence>
<dbReference type="GO" id="GO:0008270">
    <property type="term" value="F:zinc ion binding"/>
    <property type="evidence" value="ECO:0007669"/>
    <property type="project" value="UniProtKB-KW"/>
</dbReference>